<dbReference type="Gene3D" id="1.10.472.10">
    <property type="entry name" value="Cyclin-like"/>
    <property type="match status" value="2"/>
</dbReference>
<accession>F2EKB2</accession>
<dbReference type="PANTHER" id="PTHR10177">
    <property type="entry name" value="CYCLINS"/>
    <property type="match status" value="1"/>
</dbReference>
<name>F2EKB2_HORVV</name>
<dbReference type="SUPFAM" id="SSF47954">
    <property type="entry name" value="Cyclin-like"/>
    <property type="match status" value="2"/>
</dbReference>
<dbReference type="GO" id="GO:0000307">
    <property type="term" value="C:cyclin-dependent protein kinase holoenzyme complex"/>
    <property type="evidence" value="ECO:0000318"/>
    <property type="project" value="GO_Central"/>
</dbReference>
<dbReference type="RefSeq" id="XP_044969782.1">
    <property type="nucleotide sequence ID" value="XM_045113847.1"/>
</dbReference>
<sequence>MDMPGEDEYVYGYEYEFDLENPFTSPADEPIASLLDAEGHHAPSVSAAASAVRRDAARFISKVRYDGELGLHPRVAYLAQNYVDRFLSKGQLPFERKPWAPRLLAISCLSIAAKMQRVDAISMDYIQRDEEFMFDAVTIRRMERVVLGALEWRARSVTPLAFLGFFLSACFPPPRHPALLDAVKERAVDLLLRAQPEVKMAEFSPSVVAASALLAAAGEIAVAHLPAFQAGVAACSFVNSEKLRECGEVMAAVCGVGPGWTAASADTPVTVLGHGHYRSASSESERTVGSVANGTDAKKRCMGPPSQWG</sequence>
<evidence type="ECO:0000313" key="11">
    <source>
        <dbReference type="Proteomes" id="UP000011116"/>
    </source>
</evidence>
<dbReference type="Gramene" id="HORVU.MOREX.r2.2HG0112070.1">
    <property type="protein sequence ID" value="HORVU.MOREX.r2.2HG0112070.1"/>
    <property type="gene ID" value="HORVU.MOREX.r2.2HG0112070"/>
</dbReference>
<organism evidence="9">
    <name type="scientific">Hordeum vulgare subsp. vulgare</name>
    <name type="common">Domesticated barley</name>
    <dbReference type="NCBI Taxonomy" id="112509"/>
    <lineage>
        <taxon>Eukaryota</taxon>
        <taxon>Viridiplantae</taxon>
        <taxon>Streptophyta</taxon>
        <taxon>Embryophyta</taxon>
        <taxon>Tracheophyta</taxon>
        <taxon>Spermatophyta</taxon>
        <taxon>Magnoliopsida</taxon>
        <taxon>Liliopsida</taxon>
        <taxon>Poales</taxon>
        <taxon>Poaceae</taxon>
        <taxon>BOP clade</taxon>
        <taxon>Pooideae</taxon>
        <taxon>Triticodae</taxon>
        <taxon>Triticeae</taxon>
        <taxon>Hordeinae</taxon>
        <taxon>Hordeum</taxon>
    </lineage>
</organism>
<dbReference type="GeneID" id="123429870"/>
<feature type="region of interest" description="Disordered" evidence="6">
    <location>
        <begin position="277"/>
        <end position="309"/>
    </location>
</feature>
<dbReference type="GO" id="GO:0016538">
    <property type="term" value="F:cyclin-dependent protein serine/threonine kinase regulator activity"/>
    <property type="evidence" value="ECO:0000318"/>
    <property type="project" value="GO_Central"/>
</dbReference>
<dbReference type="SMART" id="SM00385">
    <property type="entry name" value="CYCLIN"/>
    <property type="match status" value="1"/>
</dbReference>
<keyword evidence="2" id="KW-0132">Cell division</keyword>
<reference evidence="10" key="3">
    <citation type="submission" date="2020-10" db="EMBL/GenBank/DDBJ databases">
        <authorList>
            <person name="Scholz U."/>
            <person name="Mascher M."/>
            <person name="Fiebig A."/>
        </authorList>
    </citation>
    <scope>NUCLEOTIDE SEQUENCE [LARGE SCALE GENOMIC DNA]</scope>
    <source>
        <strain evidence="10">cv. Morex</strain>
    </source>
</reference>
<dbReference type="InterPro" id="IPR013763">
    <property type="entry name" value="Cyclin-like_dom"/>
</dbReference>
<dbReference type="InterPro" id="IPR004367">
    <property type="entry name" value="Cyclin_C-dom"/>
</dbReference>
<dbReference type="OrthoDB" id="306099at2759"/>
<dbReference type="GO" id="GO:0005634">
    <property type="term" value="C:nucleus"/>
    <property type="evidence" value="ECO:0000318"/>
    <property type="project" value="GO_Central"/>
</dbReference>
<evidence type="ECO:0000256" key="3">
    <source>
        <dbReference type="ARBA" id="ARBA00023127"/>
    </source>
</evidence>
<reference evidence="11" key="2">
    <citation type="journal article" date="2012" name="Nature">
        <title>A physical, genetic and functional sequence assembly of the barley genome.</title>
        <authorList>
            <consortium name="The International Barley Genome Sequencing Consortium"/>
            <person name="Mayer K.F."/>
            <person name="Waugh R."/>
            <person name="Brown J.W."/>
            <person name="Schulman A."/>
            <person name="Langridge P."/>
            <person name="Platzer M."/>
            <person name="Fincher G.B."/>
            <person name="Muehlbauer G.J."/>
            <person name="Sato K."/>
            <person name="Close T.J."/>
            <person name="Wise R.P."/>
            <person name="Stein N."/>
        </authorList>
    </citation>
    <scope>NUCLEOTIDE SEQUENCE [LARGE SCALE GENOMIC DNA]</scope>
    <source>
        <strain evidence="11">cv. Morex</strain>
    </source>
</reference>
<feature type="domain" description="Cyclin-like" evidence="7">
    <location>
        <begin position="58"/>
        <end position="148"/>
    </location>
</feature>
<proteinExistence type="evidence at transcript level"/>
<dbReference type="Gramene" id="HORVU.MOREX.r3.2HG0136030.1">
    <property type="protein sequence ID" value="HORVU.MOREX.r3.2HG0136030.1"/>
    <property type="gene ID" value="HORVU.MOREX.r3.2HG0136030"/>
</dbReference>
<dbReference type="FunFam" id="1.10.472.10:FF:000060">
    <property type="entry name" value="D6-type cyclin"/>
    <property type="match status" value="1"/>
</dbReference>
<protein>
    <submittedName>
        <fullName evidence="9">Predicted protein</fullName>
    </submittedName>
</protein>
<dbReference type="AlphaFoldDB" id="F2EKB2"/>
<dbReference type="GO" id="GO:0005737">
    <property type="term" value="C:cytoplasm"/>
    <property type="evidence" value="ECO:0000318"/>
    <property type="project" value="GO_Central"/>
</dbReference>
<dbReference type="InterPro" id="IPR006671">
    <property type="entry name" value="Cyclin_N"/>
</dbReference>
<dbReference type="InterPro" id="IPR036915">
    <property type="entry name" value="Cyclin-like_sf"/>
</dbReference>
<dbReference type="Proteomes" id="UP000011116">
    <property type="component" value="Chromosome 2H"/>
</dbReference>
<dbReference type="GO" id="GO:0051301">
    <property type="term" value="P:cell division"/>
    <property type="evidence" value="ECO:0007669"/>
    <property type="project" value="UniProtKB-KW"/>
</dbReference>
<dbReference type="EnsemblPlants" id="HORVU.MOREX.r3.2HG0136030.1">
    <property type="protein sequence ID" value="HORVU.MOREX.r3.2HG0136030.1"/>
    <property type="gene ID" value="HORVU.MOREX.r3.2HG0136030"/>
</dbReference>
<reference evidence="10" key="4">
    <citation type="submission" date="2022-01" db="UniProtKB">
        <authorList>
            <consortium name="EnsemblPlants"/>
        </authorList>
    </citation>
    <scope>IDENTIFICATION</scope>
    <source>
        <strain evidence="10">subsp. vulgare</strain>
    </source>
</reference>
<comment type="similarity">
    <text evidence="1">Belongs to the cyclin family. Cyclin D subfamily.</text>
</comment>
<keyword evidence="11" id="KW-1185">Reference proteome</keyword>
<dbReference type="GO" id="GO:0000082">
    <property type="term" value="P:G1/S transition of mitotic cell cycle"/>
    <property type="evidence" value="ECO:0000318"/>
    <property type="project" value="GO_Central"/>
</dbReference>
<reference evidence="9" key="1">
    <citation type="journal article" date="2011" name="Plant Physiol.">
        <title>Comprehensive sequence analysis of 24,783 barley full-length cDNAs derived from 12 clone libraries.</title>
        <authorList>
            <person name="Matsumoto T."/>
            <person name="Tanaka T."/>
            <person name="Sakai H."/>
            <person name="Amano N."/>
            <person name="Kanamori H."/>
            <person name="Kurita K."/>
            <person name="Kikuta A."/>
            <person name="Kamiya K."/>
            <person name="Yamamoto M."/>
            <person name="Ikawa H."/>
            <person name="Fujii N."/>
            <person name="Hori K."/>
            <person name="Itoh T."/>
            <person name="Sato K."/>
        </authorList>
    </citation>
    <scope>NUCLEOTIDE SEQUENCE</scope>
    <source>
        <tissue evidence="9">Flower</tissue>
    </source>
</reference>
<keyword evidence="4" id="KW-0131">Cell cycle</keyword>
<keyword evidence="3 5" id="KW-0195">Cyclin</keyword>
<dbReference type="EMBL" id="AK376589">
    <property type="protein sequence ID" value="BAK07784.1"/>
    <property type="molecule type" value="mRNA"/>
</dbReference>
<evidence type="ECO:0000256" key="1">
    <source>
        <dbReference type="ARBA" id="ARBA00009065"/>
    </source>
</evidence>
<evidence type="ECO:0000256" key="5">
    <source>
        <dbReference type="RuleBase" id="RU000383"/>
    </source>
</evidence>
<evidence type="ECO:0000259" key="7">
    <source>
        <dbReference type="SMART" id="SM00385"/>
    </source>
</evidence>
<dbReference type="KEGG" id="hvg:123429870"/>
<dbReference type="SMART" id="SM01332">
    <property type="entry name" value="Cyclin_C"/>
    <property type="match status" value="1"/>
</dbReference>
<evidence type="ECO:0000256" key="6">
    <source>
        <dbReference type="SAM" id="MobiDB-lite"/>
    </source>
</evidence>
<evidence type="ECO:0000259" key="8">
    <source>
        <dbReference type="SMART" id="SM01332"/>
    </source>
</evidence>
<dbReference type="InterPro" id="IPR039361">
    <property type="entry name" value="Cyclin"/>
</dbReference>
<dbReference type="Pfam" id="PF00134">
    <property type="entry name" value="Cyclin_N"/>
    <property type="match status" value="1"/>
</dbReference>
<evidence type="ECO:0000313" key="9">
    <source>
        <dbReference type="EMBL" id="BAK07784.1"/>
    </source>
</evidence>
<evidence type="ECO:0000256" key="4">
    <source>
        <dbReference type="ARBA" id="ARBA00023306"/>
    </source>
</evidence>
<gene>
    <name evidence="10" type="primary">LOC123429870</name>
</gene>
<dbReference type="SMR" id="F2EKB2"/>
<evidence type="ECO:0000256" key="2">
    <source>
        <dbReference type="ARBA" id="ARBA00022618"/>
    </source>
</evidence>
<dbReference type="Pfam" id="PF02984">
    <property type="entry name" value="Cyclin_C"/>
    <property type="match status" value="1"/>
</dbReference>
<evidence type="ECO:0000313" key="10">
    <source>
        <dbReference type="EnsemblPlants" id="HORVU.MOREX.r3.2HG0136030.1"/>
    </source>
</evidence>
<feature type="domain" description="Cyclin C-terminal" evidence="8">
    <location>
        <begin position="157"/>
        <end position="285"/>
    </location>
</feature>